<evidence type="ECO:0000313" key="3">
    <source>
        <dbReference type="Proteomes" id="UP000447873"/>
    </source>
</evidence>
<dbReference type="EMBL" id="WNWS01000087">
    <property type="protein sequence ID" value="KAE9981603.1"/>
    <property type="molecule type" value="Genomic_DNA"/>
</dbReference>
<accession>A0A8H3UHZ7</accession>
<dbReference type="EMBL" id="WNWR01000756">
    <property type="protein sequence ID" value="KAE9969741.1"/>
    <property type="molecule type" value="Genomic_DNA"/>
</dbReference>
<reference evidence="1 4" key="1">
    <citation type="submission" date="2019-07" db="EMBL/GenBank/DDBJ databases">
        <title>Venturia inaequalis Genome Resource.</title>
        <authorList>
            <person name="Lichtner F.J."/>
        </authorList>
    </citation>
    <scope>NUCLEOTIDE SEQUENCE [LARGE SCALE GENOMIC DNA]</scope>
    <source>
        <strain evidence="2 3">120213</strain>
        <strain evidence="1 4">DMI_063113</strain>
    </source>
</reference>
<evidence type="ECO:0000313" key="2">
    <source>
        <dbReference type="EMBL" id="KAE9981603.1"/>
    </source>
</evidence>
<comment type="caution">
    <text evidence="1">The sequence shown here is derived from an EMBL/GenBank/DDBJ whole genome shotgun (WGS) entry which is preliminary data.</text>
</comment>
<dbReference type="Proteomes" id="UP000490939">
    <property type="component" value="Unassembled WGS sequence"/>
</dbReference>
<dbReference type="Proteomes" id="UP000447873">
    <property type="component" value="Unassembled WGS sequence"/>
</dbReference>
<name>A0A8H3UHZ7_VENIN</name>
<protein>
    <recommendedName>
        <fullName evidence="5">DUF1763-domain-containing protein</fullName>
    </recommendedName>
</protein>
<dbReference type="AlphaFoldDB" id="A0A8H3UHZ7"/>
<dbReference type="OrthoDB" id="4392610at2759"/>
<organism evidence="1 4">
    <name type="scientific">Venturia inaequalis</name>
    <name type="common">Apple scab fungus</name>
    <dbReference type="NCBI Taxonomy" id="5025"/>
    <lineage>
        <taxon>Eukaryota</taxon>
        <taxon>Fungi</taxon>
        <taxon>Dikarya</taxon>
        <taxon>Ascomycota</taxon>
        <taxon>Pezizomycotina</taxon>
        <taxon>Dothideomycetes</taxon>
        <taxon>Pleosporomycetidae</taxon>
        <taxon>Venturiales</taxon>
        <taxon>Venturiaceae</taxon>
        <taxon>Venturia</taxon>
    </lineage>
</organism>
<evidence type="ECO:0000313" key="4">
    <source>
        <dbReference type="Proteomes" id="UP000490939"/>
    </source>
</evidence>
<evidence type="ECO:0008006" key="5">
    <source>
        <dbReference type="Google" id="ProtNLM"/>
    </source>
</evidence>
<evidence type="ECO:0000313" key="1">
    <source>
        <dbReference type="EMBL" id="KAE9969741.1"/>
    </source>
</evidence>
<proteinExistence type="predicted"/>
<sequence>MHRTLPKLTSLASTLQKLNTTPSSTLSQTLSKLSTSTSTTTTATTIPSQTHLEILHAYRHLLRTSLHAVQYATPARHVILSRLRLSFRSSTLSSFEPIRIANTLQFLRNAGETTGIEHKVLKNLLHVWYWEPAQWKARTKLRGAGREGQRLVLEGAYGGFYWGLRMLNESMGLCIR</sequence>
<gene>
    <name evidence="1" type="ORF">EG327_010496</name>
    <name evidence="2" type="ORF">EG328_011542</name>
</gene>
<keyword evidence="4" id="KW-1185">Reference proteome</keyword>